<keyword evidence="3" id="KW-1185">Reference proteome</keyword>
<dbReference type="AlphaFoldDB" id="A0AAV6HTV6"/>
<organism evidence="2 3">
    <name type="scientific">Rhododendron griersonianum</name>
    <dbReference type="NCBI Taxonomy" id="479676"/>
    <lineage>
        <taxon>Eukaryota</taxon>
        <taxon>Viridiplantae</taxon>
        <taxon>Streptophyta</taxon>
        <taxon>Embryophyta</taxon>
        <taxon>Tracheophyta</taxon>
        <taxon>Spermatophyta</taxon>
        <taxon>Magnoliopsida</taxon>
        <taxon>eudicotyledons</taxon>
        <taxon>Gunneridae</taxon>
        <taxon>Pentapetalae</taxon>
        <taxon>asterids</taxon>
        <taxon>Ericales</taxon>
        <taxon>Ericaceae</taxon>
        <taxon>Ericoideae</taxon>
        <taxon>Rhodoreae</taxon>
        <taxon>Rhododendron</taxon>
    </lineage>
</organism>
<reference evidence="2 3" key="1">
    <citation type="submission" date="2020-08" db="EMBL/GenBank/DDBJ databases">
        <title>Plant Genome Project.</title>
        <authorList>
            <person name="Zhang R.-G."/>
        </authorList>
    </citation>
    <scope>NUCLEOTIDE SEQUENCE [LARGE SCALE GENOMIC DNA]</scope>
    <source>
        <strain evidence="2">WSP0</strain>
        <tissue evidence="2">Leaf</tissue>
    </source>
</reference>
<comment type="caution">
    <text evidence="2">The sequence shown here is derived from an EMBL/GenBank/DDBJ whole genome shotgun (WGS) entry which is preliminary data.</text>
</comment>
<feature type="region of interest" description="Disordered" evidence="1">
    <location>
        <begin position="118"/>
        <end position="221"/>
    </location>
</feature>
<feature type="compositionally biased region" description="Polar residues" evidence="1">
    <location>
        <begin position="169"/>
        <end position="181"/>
    </location>
</feature>
<evidence type="ECO:0000256" key="1">
    <source>
        <dbReference type="SAM" id="MobiDB-lite"/>
    </source>
</evidence>
<feature type="compositionally biased region" description="Polar residues" evidence="1">
    <location>
        <begin position="191"/>
        <end position="203"/>
    </location>
</feature>
<gene>
    <name evidence="2" type="ORF">RHGRI_036567</name>
</gene>
<proteinExistence type="predicted"/>
<protein>
    <submittedName>
        <fullName evidence="2">Uncharacterized protein</fullName>
    </submittedName>
</protein>
<evidence type="ECO:0000313" key="3">
    <source>
        <dbReference type="Proteomes" id="UP000823749"/>
    </source>
</evidence>
<sequence length="221" mass="25233">MGESMRGVLMMCGRLTVSSYRLQQNKGADYGMEDGEQGWSPEVGIIPAFTVYHFLSSKEKHKLDELRRIATASEESAVAVIGTEKDVNKMATACEHAKNDKRNTLWAWIKGYVQTTKEKEEEGATQGNDKQQRYVQTTKEKEEEGATQGNDKQQRYVQTTKEKEEEGATQGNDKQQRYVQTTKEKEKEEATQGNDKQQRYVQTTKEEREGATQGKEKGQRY</sequence>
<feature type="compositionally biased region" description="Polar residues" evidence="1">
    <location>
        <begin position="125"/>
        <end position="137"/>
    </location>
</feature>
<dbReference type="Proteomes" id="UP000823749">
    <property type="component" value="Chromosome 13"/>
</dbReference>
<dbReference type="EMBL" id="JACTNZ010000013">
    <property type="protein sequence ID" value="KAG5515561.1"/>
    <property type="molecule type" value="Genomic_DNA"/>
</dbReference>
<evidence type="ECO:0000313" key="2">
    <source>
        <dbReference type="EMBL" id="KAG5515561.1"/>
    </source>
</evidence>
<accession>A0AAV6HTV6</accession>
<feature type="compositionally biased region" description="Polar residues" evidence="1">
    <location>
        <begin position="147"/>
        <end position="159"/>
    </location>
</feature>
<name>A0AAV6HTV6_9ERIC</name>
<feature type="compositionally biased region" description="Basic and acidic residues" evidence="1">
    <location>
        <begin position="204"/>
        <end position="221"/>
    </location>
</feature>